<comment type="caution">
    <text evidence="1">The sequence shown here is derived from an EMBL/GenBank/DDBJ whole genome shotgun (WGS) entry which is preliminary data.</text>
</comment>
<evidence type="ECO:0000313" key="1">
    <source>
        <dbReference type="EMBL" id="KAK8217226.1"/>
    </source>
</evidence>
<sequence>MLLSALLCSDPDYNGQRHSPLMLSSTSSLLLFADPTLTKLASTDWFSDHRHCPVLTIMSKVGLSAATHHMEALSRLEGESSSSPVELPIDRLRHSKDESRWSSAEVTLNNQSRCSNAPETPRHVSGAPFSMVHVHRFLVSPTESEASDAGSDSKWSTSMVSEDMDGPLSHIGVLDHHYPALDRGTRIRCTGKRPVLRVVTTNLTEPQHAVFEGTPEAKSPQSSPRKHLGSPIVSQMKAVLNWLDESDQDKASATLQDIADAETIKVHASPSLLPRKTGQADTYGCPKPVSRSSMPHREVFVLESPHQAHHSSPPAATRPYTCSHLEAEVASADTPTAQHWFSAQSAMFDPLSAREPMARANTVAFPRKPMPSKASYCIEWTNSVGVGLGQMLVEKMPENAFENAFENPRPAPMPPRKDSYTEVIRLAKKHKI</sequence>
<evidence type="ECO:0000313" key="2">
    <source>
        <dbReference type="Proteomes" id="UP001320706"/>
    </source>
</evidence>
<reference evidence="1" key="1">
    <citation type="submission" date="2024-02" db="EMBL/GenBank/DDBJ databases">
        <title>Metagenome Assembled Genome of Zalaria obscura JY119.</title>
        <authorList>
            <person name="Vighnesh L."/>
            <person name="Jagadeeshwari U."/>
            <person name="Venkata Ramana C."/>
            <person name="Sasikala C."/>
        </authorList>
    </citation>
    <scope>NUCLEOTIDE SEQUENCE</scope>
    <source>
        <strain evidence="1">JY119</strain>
    </source>
</reference>
<keyword evidence="2" id="KW-1185">Reference proteome</keyword>
<dbReference type="EMBL" id="JAMKPW020000006">
    <property type="protein sequence ID" value="KAK8217226.1"/>
    <property type="molecule type" value="Genomic_DNA"/>
</dbReference>
<protein>
    <submittedName>
        <fullName evidence="1">Uncharacterized protein</fullName>
    </submittedName>
</protein>
<accession>A0ACC3SKU4</accession>
<gene>
    <name evidence="1" type="ORF">M8818_001479</name>
</gene>
<dbReference type="Proteomes" id="UP001320706">
    <property type="component" value="Unassembled WGS sequence"/>
</dbReference>
<organism evidence="1 2">
    <name type="scientific">Zalaria obscura</name>
    <dbReference type="NCBI Taxonomy" id="2024903"/>
    <lineage>
        <taxon>Eukaryota</taxon>
        <taxon>Fungi</taxon>
        <taxon>Dikarya</taxon>
        <taxon>Ascomycota</taxon>
        <taxon>Pezizomycotina</taxon>
        <taxon>Dothideomycetes</taxon>
        <taxon>Dothideomycetidae</taxon>
        <taxon>Dothideales</taxon>
        <taxon>Zalariaceae</taxon>
        <taxon>Zalaria</taxon>
    </lineage>
</organism>
<name>A0ACC3SKU4_9PEZI</name>
<proteinExistence type="predicted"/>